<organism evidence="1 2">
    <name type="scientific">Cannabis sativa</name>
    <name type="common">Hemp</name>
    <name type="synonym">Marijuana</name>
    <dbReference type="NCBI Taxonomy" id="3483"/>
    <lineage>
        <taxon>Eukaryota</taxon>
        <taxon>Viridiplantae</taxon>
        <taxon>Streptophyta</taxon>
        <taxon>Embryophyta</taxon>
        <taxon>Tracheophyta</taxon>
        <taxon>Spermatophyta</taxon>
        <taxon>Magnoliopsida</taxon>
        <taxon>eudicotyledons</taxon>
        <taxon>Gunneridae</taxon>
        <taxon>Pentapetalae</taxon>
        <taxon>rosids</taxon>
        <taxon>fabids</taxon>
        <taxon>Rosales</taxon>
        <taxon>Cannabaceae</taxon>
        <taxon>Cannabis</taxon>
    </lineage>
</organism>
<evidence type="ECO:0000313" key="2">
    <source>
        <dbReference type="Proteomes" id="UP000596661"/>
    </source>
</evidence>
<sequence>MSILLKTSIRFVPISTTLVRFAVLRGSSLSSSVELTLELISPKQGSMSCPFGPPSSGFRCHLCLFHSLDSEGLYRLSNFFGRGHAHPPLFHNNRGGLVHPL</sequence>
<reference evidence="1" key="1">
    <citation type="submission" date="2018-11" db="EMBL/GenBank/DDBJ databases">
        <authorList>
            <person name="Grassa J C."/>
        </authorList>
    </citation>
    <scope>NUCLEOTIDE SEQUENCE [LARGE SCALE GENOMIC DNA]</scope>
</reference>
<dbReference type="EMBL" id="UZAU01000366">
    <property type="status" value="NOT_ANNOTATED_CDS"/>
    <property type="molecule type" value="Genomic_DNA"/>
</dbReference>
<accession>A0A803PI95</accession>
<dbReference type="Gramene" id="evm.model.04.655">
    <property type="protein sequence ID" value="cds.evm.model.04.655"/>
    <property type="gene ID" value="evm.TU.04.655"/>
</dbReference>
<reference evidence="1" key="2">
    <citation type="submission" date="2021-03" db="UniProtKB">
        <authorList>
            <consortium name="EnsemblPlants"/>
        </authorList>
    </citation>
    <scope>IDENTIFICATION</scope>
</reference>
<dbReference type="Proteomes" id="UP000596661">
    <property type="component" value="Chromosome 4"/>
</dbReference>
<name>A0A803PI95_CANSA</name>
<evidence type="ECO:0000313" key="1">
    <source>
        <dbReference type="EnsemblPlants" id="cds.evm.model.04.655"/>
    </source>
</evidence>
<keyword evidence="2" id="KW-1185">Reference proteome</keyword>
<dbReference type="EnsemblPlants" id="evm.model.04.655">
    <property type="protein sequence ID" value="cds.evm.model.04.655"/>
    <property type="gene ID" value="evm.TU.04.655"/>
</dbReference>
<proteinExistence type="predicted"/>
<protein>
    <submittedName>
        <fullName evidence="1">Uncharacterized protein</fullName>
    </submittedName>
</protein>
<dbReference type="AlphaFoldDB" id="A0A803PI95"/>